<evidence type="ECO:0000256" key="9">
    <source>
        <dbReference type="ARBA" id="ARBA00023034"/>
    </source>
</evidence>
<evidence type="ECO:0000256" key="5">
    <source>
        <dbReference type="ARBA" id="ARBA00022679"/>
    </source>
</evidence>
<evidence type="ECO:0000256" key="8">
    <source>
        <dbReference type="ARBA" id="ARBA00022989"/>
    </source>
</evidence>
<name>A0A183LF35_9TREM</name>
<dbReference type="AlphaFoldDB" id="A0A183LF35"/>
<keyword evidence="6 12" id="KW-0812">Transmembrane</keyword>
<dbReference type="EMBL" id="UZAI01000606">
    <property type="protein sequence ID" value="VDO54816.1"/>
    <property type="molecule type" value="Genomic_DNA"/>
</dbReference>
<dbReference type="STRING" id="48269.A0A183LF35"/>
<evidence type="ECO:0000256" key="7">
    <source>
        <dbReference type="ARBA" id="ARBA00022968"/>
    </source>
</evidence>
<dbReference type="UniPathway" id="UPA00378"/>
<dbReference type="GO" id="GO:0008417">
    <property type="term" value="F:fucosyltransferase activity"/>
    <property type="evidence" value="ECO:0007669"/>
    <property type="project" value="InterPro"/>
</dbReference>
<evidence type="ECO:0000256" key="6">
    <source>
        <dbReference type="ARBA" id="ARBA00022692"/>
    </source>
</evidence>
<accession>A0A183LF35</accession>
<dbReference type="GO" id="GO:0000139">
    <property type="term" value="C:Golgi membrane"/>
    <property type="evidence" value="ECO:0007669"/>
    <property type="project" value="UniProtKB-SubCell"/>
</dbReference>
<reference evidence="14 15" key="1">
    <citation type="submission" date="2018-11" db="EMBL/GenBank/DDBJ databases">
        <authorList>
            <consortium name="Pathogen Informatics"/>
        </authorList>
    </citation>
    <scope>NUCLEOTIDE SEQUENCE [LARGE SCALE GENOMIC DNA]</scope>
    <source>
        <strain evidence="14 15">Zambia</strain>
    </source>
</reference>
<dbReference type="InterPro" id="IPR001503">
    <property type="entry name" value="Glyco_trans_10"/>
</dbReference>
<comment type="pathway">
    <text evidence="2">Protein modification; protein glycosylation.</text>
</comment>
<dbReference type="InterPro" id="IPR055270">
    <property type="entry name" value="Glyco_tran_10_C"/>
</dbReference>
<evidence type="ECO:0000256" key="2">
    <source>
        <dbReference type="ARBA" id="ARBA00004922"/>
    </source>
</evidence>
<dbReference type="FunFam" id="3.40.50.11660:FF:000002">
    <property type="entry name" value="Alpha-(1,3)-fucosyltransferase"/>
    <property type="match status" value="1"/>
</dbReference>
<sequence length="277" mass="32209">MVVGGSQQETLDLGFVLFGTRQQGVPVILRELVLPGGFDLVSPSFTVDVYGKCSQRKCQDSKCHKMLKEQYKFYLSFENSLCQDYITEKFFKNALMNDVIPVVMGASIEEYKSVAPPNSFIHVDQFSSPRKLAEYLHYLDKNHTAFNEYFIWQNKWRVLLFPERPECDFCLLANALPSLKPSWYIDINSWFDKSCQGRKLKWKGSQKDFSAAIWFSNLKQNKNLIQLIKHYQQQSTMRENMSDSSGGRNQQEAVEVDKAHIEENIQLHHRACLHLEF</sequence>
<keyword evidence="9 12" id="KW-0333">Golgi apparatus</keyword>
<keyword evidence="15" id="KW-1185">Reference proteome</keyword>
<comment type="similarity">
    <text evidence="3 12">Belongs to the glycosyltransferase 10 family.</text>
</comment>
<keyword evidence="4 12" id="KW-0328">Glycosyltransferase</keyword>
<dbReference type="Gene3D" id="3.40.50.11660">
    <property type="entry name" value="Glycosyl transferase family 10, C-terminal domain"/>
    <property type="match status" value="1"/>
</dbReference>
<keyword evidence="8" id="KW-1133">Transmembrane helix</keyword>
<proteinExistence type="inferred from homology"/>
<dbReference type="GO" id="GO:0032580">
    <property type="term" value="C:Golgi cisterna membrane"/>
    <property type="evidence" value="ECO:0007669"/>
    <property type="project" value="UniProtKB-SubCell"/>
</dbReference>
<keyword evidence="5 12" id="KW-0808">Transferase</keyword>
<evidence type="ECO:0000256" key="1">
    <source>
        <dbReference type="ARBA" id="ARBA00004323"/>
    </source>
</evidence>
<comment type="subcellular location">
    <subcellularLocation>
        <location evidence="1">Golgi apparatus membrane</location>
        <topology evidence="1">Single-pass type II membrane protein</topology>
    </subcellularLocation>
    <subcellularLocation>
        <location evidence="12">Golgi apparatus</location>
        <location evidence="12">Golgi stack membrane</location>
        <topology evidence="12">Single-pass type II membrane protein</topology>
    </subcellularLocation>
</comment>
<dbReference type="PANTHER" id="PTHR48438">
    <property type="entry name" value="ALPHA-(1,3)-FUCOSYLTRANSFERASE C-RELATED"/>
    <property type="match status" value="1"/>
</dbReference>
<keyword evidence="10" id="KW-0472">Membrane</keyword>
<evidence type="ECO:0000259" key="13">
    <source>
        <dbReference type="Pfam" id="PF00852"/>
    </source>
</evidence>
<dbReference type="Pfam" id="PF00852">
    <property type="entry name" value="Glyco_transf_10"/>
    <property type="match status" value="1"/>
</dbReference>
<evidence type="ECO:0000313" key="15">
    <source>
        <dbReference type="Proteomes" id="UP000277204"/>
    </source>
</evidence>
<dbReference type="PANTHER" id="PTHR48438:SF1">
    <property type="entry name" value="ALPHA-(1,3)-FUCOSYLTRANSFERASE C-RELATED"/>
    <property type="match status" value="1"/>
</dbReference>
<evidence type="ECO:0000256" key="10">
    <source>
        <dbReference type="ARBA" id="ARBA00023136"/>
    </source>
</evidence>
<gene>
    <name evidence="14" type="ORF">SMRZ_LOCUS2410</name>
</gene>
<dbReference type="EC" id="2.4.1.-" evidence="12"/>
<dbReference type="Proteomes" id="UP000277204">
    <property type="component" value="Unassembled WGS sequence"/>
</dbReference>
<evidence type="ECO:0000256" key="4">
    <source>
        <dbReference type="ARBA" id="ARBA00022676"/>
    </source>
</evidence>
<keyword evidence="7" id="KW-0735">Signal-anchor</keyword>
<protein>
    <recommendedName>
        <fullName evidence="12">Fucosyltransferase</fullName>
        <ecNumber evidence="12">2.4.1.-</ecNumber>
    </recommendedName>
</protein>
<keyword evidence="11" id="KW-0325">Glycoprotein</keyword>
<dbReference type="SUPFAM" id="SSF53756">
    <property type="entry name" value="UDP-Glycosyltransferase/glycogen phosphorylase"/>
    <property type="match status" value="1"/>
</dbReference>
<evidence type="ECO:0000256" key="12">
    <source>
        <dbReference type="RuleBase" id="RU003832"/>
    </source>
</evidence>
<evidence type="ECO:0000256" key="3">
    <source>
        <dbReference type="ARBA" id="ARBA00008919"/>
    </source>
</evidence>
<evidence type="ECO:0000313" key="14">
    <source>
        <dbReference type="EMBL" id="VDO54816.1"/>
    </source>
</evidence>
<dbReference type="InterPro" id="IPR038577">
    <property type="entry name" value="GT10-like_C_sf"/>
</dbReference>
<evidence type="ECO:0000256" key="11">
    <source>
        <dbReference type="ARBA" id="ARBA00023180"/>
    </source>
</evidence>
<feature type="domain" description="Fucosyltransferase C-terminal" evidence="13">
    <location>
        <begin position="44"/>
        <end position="190"/>
    </location>
</feature>
<organism evidence="14 15">
    <name type="scientific">Schistosoma margrebowiei</name>
    <dbReference type="NCBI Taxonomy" id="48269"/>
    <lineage>
        <taxon>Eukaryota</taxon>
        <taxon>Metazoa</taxon>
        <taxon>Spiralia</taxon>
        <taxon>Lophotrochozoa</taxon>
        <taxon>Platyhelminthes</taxon>
        <taxon>Trematoda</taxon>
        <taxon>Digenea</taxon>
        <taxon>Strigeidida</taxon>
        <taxon>Schistosomatoidea</taxon>
        <taxon>Schistosomatidae</taxon>
        <taxon>Schistosoma</taxon>
    </lineage>
</organism>